<dbReference type="OrthoDB" id="194358at2759"/>
<evidence type="ECO:0000313" key="5">
    <source>
        <dbReference type="Proteomes" id="UP000076420"/>
    </source>
</evidence>
<feature type="repeat" description="ANK" evidence="3">
    <location>
        <begin position="606"/>
        <end position="639"/>
    </location>
</feature>
<dbReference type="STRING" id="6526.A0A2C9JRP7"/>
<name>A0A2C9JRP7_BIOGL</name>
<evidence type="ECO:0000256" key="1">
    <source>
        <dbReference type="ARBA" id="ARBA00022737"/>
    </source>
</evidence>
<dbReference type="PROSITE" id="PS50088">
    <property type="entry name" value="ANK_REPEAT"/>
    <property type="match status" value="4"/>
</dbReference>
<dbReference type="Pfam" id="PF12796">
    <property type="entry name" value="Ank_2"/>
    <property type="match status" value="3"/>
</dbReference>
<dbReference type="RefSeq" id="XP_013079561.2">
    <property type="nucleotide sequence ID" value="XM_013224107.2"/>
</dbReference>
<accession>A0A2C9JRP7</accession>
<evidence type="ECO:0000256" key="2">
    <source>
        <dbReference type="ARBA" id="ARBA00023043"/>
    </source>
</evidence>
<evidence type="ECO:0000313" key="4">
    <source>
        <dbReference type="EnsemblMetazoa" id="BGLB006990-PB"/>
    </source>
</evidence>
<keyword evidence="2 3" id="KW-0040">ANK repeat</keyword>
<dbReference type="EnsemblMetazoa" id="BGLB006990-RB">
    <property type="protein sequence ID" value="BGLB006990-PB"/>
    <property type="gene ID" value="BGLB006990"/>
</dbReference>
<dbReference type="KEGG" id="bgt:106065321"/>
<dbReference type="AlphaFoldDB" id="A0A2C9JRP7"/>
<dbReference type="SMART" id="SM00248">
    <property type="entry name" value="ANK"/>
    <property type="match status" value="15"/>
</dbReference>
<feature type="repeat" description="ANK" evidence="3">
    <location>
        <begin position="75"/>
        <end position="107"/>
    </location>
</feature>
<organism evidence="4 5">
    <name type="scientific">Biomphalaria glabrata</name>
    <name type="common">Bloodfluke planorb</name>
    <name type="synonym">Freshwater snail</name>
    <dbReference type="NCBI Taxonomy" id="6526"/>
    <lineage>
        <taxon>Eukaryota</taxon>
        <taxon>Metazoa</taxon>
        <taxon>Spiralia</taxon>
        <taxon>Lophotrochozoa</taxon>
        <taxon>Mollusca</taxon>
        <taxon>Gastropoda</taxon>
        <taxon>Heterobranchia</taxon>
        <taxon>Euthyneura</taxon>
        <taxon>Panpulmonata</taxon>
        <taxon>Hygrophila</taxon>
        <taxon>Lymnaeoidea</taxon>
        <taxon>Planorbidae</taxon>
        <taxon>Biomphalaria</taxon>
    </lineage>
</organism>
<dbReference type="InterPro" id="IPR036770">
    <property type="entry name" value="Ankyrin_rpt-contain_sf"/>
</dbReference>
<keyword evidence="1" id="KW-0677">Repeat</keyword>
<dbReference type="Proteomes" id="UP000076420">
    <property type="component" value="Unassembled WGS sequence"/>
</dbReference>
<dbReference type="VEuPathDB" id="VectorBase:BGLB006990"/>
<dbReference type="PANTHER" id="PTHR24189">
    <property type="entry name" value="MYOTROPHIN"/>
    <property type="match status" value="1"/>
</dbReference>
<feature type="repeat" description="ANK" evidence="3">
    <location>
        <begin position="640"/>
        <end position="672"/>
    </location>
</feature>
<gene>
    <name evidence="4" type="primary">106065321</name>
</gene>
<dbReference type="InterPro" id="IPR002110">
    <property type="entry name" value="Ankyrin_rpt"/>
</dbReference>
<protein>
    <submittedName>
        <fullName evidence="4">Uncharacterized protein</fullName>
    </submittedName>
</protein>
<dbReference type="SUPFAM" id="SSF48403">
    <property type="entry name" value="Ankyrin repeat"/>
    <property type="match status" value="3"/>
</dbReference>
<dbReference type="InterPro" id="IPR050745">
    <property type="entry name" value="Multifunctional_regulatory"/>
</dbReference>
<evidence type="ECO:0000256" key="3">
    <source>
        <dbReference type="PROSITE-ProRule" id="PRU00023"/>
    </source>
</evidence>
<dbReference type="Gene3D" id="1.25.40.20">
    <property type="entry name" value="Ankyrin repeat-containing domain"/>
    <property type="match status" value="4"/>
</dbReference>
<proteinExistence type="predicted"/>
<reference evidence="4" key="1">
    <citation type="submission" date="2020-05" db="UniProtKB">
        <authorList>
            <consortium name="EnsemblMetazoa"/>
        </authorList>
    </citation>
    <scope>IDENTIFICATION</scope>
    <source>
        <strain evidence="4">BB02</strain>
    </source>
</reference>
<dbReference type="PANTHER" id="PTHR24189:SF50">
    <property type="entry name" value="ANKYRIN REPEAT AND SOCS BOX PROTEIN 2"/>
    <property type="match status" value="1"/>
</dbReference>
<dbReference type="Pfam" id="PF00023">
    <property type="entry name" value="Ank"/>
    <property type="match status" value="1"/>
</dbReference>
<sequence>MANHSFSSDAFLIEAVTSKLPDHLSIVIENLHFERNLYSQNAKDLCLLVSAENGSRVLLQALLEAGANLECRDAKGNTPLMISVINNQLGSTHLFLSRGAQVNAVNNSGDTALILSTYFTATHTATRLLLQTTGINIEHRNVNGFNALECATQAINVEAMYLLIQANAHCQLVPLDGLNVQSTNHSTNHSTNNSMNHTTNLMTNHTTNHSMNHLTNHSTNHSMNHTTNFVTNHTTYHSMNHSMNHSTNHIMNPTMNPPQSTLLSCARKNATLNLIRYFKIEKDNGQLALSLAIEQRDLRSAKYILSMDNSVLNYSCHTYLMAVINFIKSVKHFILTNLEFSIFKSLVTNYIMLRKAPTNKTLENGAVKMALTLGHTAFILVLCVKKFFISNEVVGDVAVTGNIFLLGHLVKHGGTVNKADEAGRCLYQGSPLERALRSERFECADLLLHSGAFIDISLALKLAVDCNSEKCFEFLFGKFPRETSHELTSSKILHVAVFQRKVDIINKILEKGVSVNMVYEEYTPLMSAIDSDVMALLVSKGADVNKVTGSNITFRSILHHFVSIKYKELLKTKFTGMGDASMNIFHAALIKQLIHHGARIDSRDSLERTPLMLAAETGDSSKIIEVLLEAGAQINQHSFNGDTALHRAVRCGLESNVECLLQSGADINARSANGQTALFMCGSDDLLNLLLENDADVDVEDHKGNTALLHYLMKWDVNEDIIESLIEADSDVNHENKAGRTPLLLAAKMFKPHIVSALVASGADVNYSITVGDREVSAVTILMKRLRQNRLNVKDCLTTLMNNGLTSETIPPSIIHALISVSLFSLVTRFISLGIPPTVIEIHGPVNAWIKAKYCITPLEAAILVNNCQLAQYLVDIRYLTSRDLQTFSENKEMVEYLLGEGCQNIVTFLKKYSRQPFSLETLSFIAVSEAFGDDPERSDAIKSCLLPLPLQDALLFRKVSRDMTDTVMSNRFLLRSSLQQARLCSLYDLYADMNNEYSSEYDTMSDDD</sequence>
<dbReference type="PROSITE" id="PS50297">
    <property type="entry name" value="ANK_REP_REGION"/>
    <property type="match status" value="4"/>
</dbReference>
<dbReference type="VEuPathDB" id="VectorBase:BGLAX_030042"/>
<feature type="repeat" description="ANK" evidence="3">
    <location>
        <begin position="738"/>
        <end position="770"/>
    </location>
</feature>